<dbReference type="InterPro" id="IPR048290">
    <property type="entry name" value="ZP_chr"/>
</dbReference>
<dbReference type="Pfam" id="PF00100">
    <property type="entry name" value="Zona_pellucida"/>
    <property type="match status" value="1"/>
</dbReference>
<feature type="chain" id="PRO_5043706709" description="ZP domain-containing protein" evidence="6">
    <location>
        <begin position="22"/>
        <end position="390"/>
    </location>
</feature>
<dbReference type="PROSITE" id="PS51034">
    <property type="entry name" value="ZP_2"/>
    <property type="match status" value="1"/>
</dbReference>
<evidence type="ECO:0000256" key="5">
    <source>
        <dbReference type="SAM" id="Phobius"/>
    </source>
</evidence>
<keyword evidence="1 6" id="KW-0732">Signal</keyword>
<dbReference type="InterPro" id="IPR055356">
    <property type="entry name" value="ZP-N"/>
</dbReference>
<dbReference type="PRINTS" id="PR00023">
    <property type="entry name" value="ZPELLUCIDA"/>
</dbReference>
<organism evidence="8 9">
    <name type="scientific">Pocillopora meandrina</name>
    <dbReference type="NCBI Taxonomy" id="46732"/>
    <lineage>
        <taxon>Eukaryota</taxon>
        <taxon>Metazoa</taxon>
        <taxon>Cnidaria</taxon>
        <taxon>Anthozoa</taxon>
        <taxon>Hexacorallia</taxon>
        <taxon>Scleractinia</taxon>
        <taxon>Astrocoeniina</taxon>
        <taxon>Pocilloporidae</taxon>
        <taxon>Pocillopora</taxon>
    </lineage>
</organism>
<keyword evidence="2" id="KW-1015">Disulfide bond</keyword>
<feature type="compositionally biased region" description="Basic and acidic residues" evidence="4">
    <location>
        <begin position="380"/>
        <end position="390"/>
    </location>
</feature>
<evidence type="ECO:0000256" key="4">
    <source>
        <dbReference type="SAM" id="MobiDB-lite"/>
    </source>
</evidence>
<keyword evidence="3" id="KW-0325">Glycoprotein</keyword>
<accession>A0AAU9VQP2</accession>
<evidence type="ECO:0000256" key="3">
    <source>
        <dbReference type="ARBA" id="ARBA00023180"/>
    </source>
</evidence>
<keyword evidence="9" id="KW-1185">Reference proteome</keyword>
<feature type="transmembrane region" description="Helical" evidence="5">
    <location>
        <begin position="317"/>
        <end position="342"/>
    </location>
</feature>
<evidence type="ECO:0000259" key="7">
    <source>
        <dbReference type="PROSITE" id="PS51034"/>
    </source>
</evidence>
<feature type="signal peptide" evidence="6">
    <location>
        <begin position="1"/>
        <end position="21"/>
    </location>
</feature>
<evidence type="ECO:0000256" key="6">
    <source>
        <dbReference type="SAM" id="SignalP"/>
    </source>
</evidence>
<comment type="caution">
    <text evidence="8">The sequence shown here is derived from an EMBL/GenBank/DDBJ whole genome shotgun (WGS) entry which is preliminary data.</text>
</comment>
<dbReference type="PANTHER" id="PTHR14002:SF43">
    <property type="entry name" value="DELTA-LIKE PROTEIN"/>
    <property type="match status" value="1"/>
</dbReference>
<dbReference type="Gene3D" id="2.60.40.3210">
    <property type="entry name" value="Zona pellucida, ZP-N domain"/>
    <property type="match status" value="1"/>
</dbReference>
<sequence>MASRILAVVFLTCIQKRMAQGGSKEPGVTVTCRAHEIEVTFEKGIFTTLEAGNMSLDAPACSASDSPQFISISTALNECGTKFYETEDTIVFSNVVHEDAELVNGQITREHDFEFPFNCSYSKTKFLSLQFVPEGRLDVPGVEGFGDFNFTFDVYTSPSYSTPHSAYPVEVTLNEYIYLGYKVESSANLGVMALNCLVTKSSVYYSSPQYPIIQDGCAMDTTLSHDYNSSRNWQTFALRAFRFFNNYDSYYIHCELLACLEESILSRCQQGCVPSANRKKRGLEEDTTSPYIIKRGPIKIVSEKSQNEKGDTGKQSAAVIGGATAAGGIGLVAVIALAVVLVKYRILRLMTNKNKVRDMYSDTTQDEQTSRRNNYIQDDTVERNAESQNS</sequence>
<dbReference type="InterPro" id="IPR055355">
    <property type="entry name" value="ZP-C"/>
</dbReference>
<evidence type="ECO:0000313" key="8">
    <source>
        <dbReference type="EMBL" id="CAH3033070.1"/>
    </source>
</evidence>
<keyword evidence="5" id="KW-0472">Membrane</keyword>
<feature type="domain" description="ZP" evidence="7">
    <location>
        <begin position="31"/>
        <end position="275"/>
    </location>
</feature>
<dbReference type="PANTHER" id="PTHR14002">
    <property type="entry name" value="ENDOGLIN/TGF-BETA RECEPTOR TYPE III"/>
    <property type="match status" value="1"/>
</dbReference>
<dbReference type="InterPro" id="IPR001507">
    <property type="entry name" value="ZP_dom"/>
</dbReference>
<dbReference type="Gene3D" id="2.60.40.4100">
    <property type="entry name" value="Zona pellucida, ZP-C domain"/>
    <property type="match status" value="1"/>
</dbReference>
<evidence type="ECO:0000256" key="2">
    <source>
        <dbReference type="ARBA" id="ARBA00023157"/>
    </source>
</evidence>
<evidence type="ECO:0000313" key="9">
    <source>
        <dbReference type="Proteomes" id="UP001159428"/>
    </source>
</evidence>
<dbReference type="SMART" id="SM00241">
    <property type="entry name" value="ZP"/>
    <property type="match status" value="1"/>
</dbReference>
<reference evidence="8 9" key="1">
    <citation type="submission" date="2022-05" db="EMBL/GenBank/DDBJ databases">
        <authorList>
            <consortium name="Genoscope - CEA"/>
            <person name="William W."/>
        </authorList>
    </citation>
    <scope>NUCLEOTIDE SEQUENCE [LARGE SCALE GENOMIC DNA]</scope>
</reference>
<name>A0AAU9VQP2_9CNID</name>
<feature type="region of interest" description="Disordered" evidence="4">
    <location>
        <begin position="360"/>
        <end position="390"/>
    </location>
</feature>
<dbReference type="AlphaFoldDB" id="A0AAU9VQP2"/>
<keyword evidence="5" id="KW-1133">Transmembrane helix</keyword>
<dbReference type="Pfam" id="PF23344">
    <property type="entry name" value="ZP-N"/>
    <property type="match status" value="1"/>
</dbReference>
<evidence type="ECO:0000256" key="1">
    <source>
        <dbReference type="ARBA" id="ARBA00022729"/>
    </source>
</evidence>
<gene>
    <name evidence="8" type="ORF">PMEA_00010901</name>
</gene>
<dbReference type="EMBL" id="CALNXJ010000002">
    <property type="protein sequence ID" value="CAH3033070.1"/>
    <property type="molecule type" value="Genomic_DNA"/>
</dbReference>
<proteinExistence type="predicted"/>
<feature type="compositionally biased region" description="Polar residues" evidence="4">
    <location>
        <begin position="361"/>
        <end position="377"/>
    </location>
</feature>
<keyword evidence="5" id="KW-0812">Transmembrane</keyword>
<protein>
    <recommendedName>
        <fullName evidence="7">ZP domain-containing protein</fullName>
    </recommendedName>
</protein>
<dbReference type="InterPro" id="IPR042235">
    <property type="entry name" value="ZP-C_dom"/>
</dbReference>
<dbReference type="Proteomes" id="UP001159428">
    <property type="component" value="Unassembled WGS sequence"/>
</dbReference>